<keyword evidence="3" id="KW-0238">DNA-binding</keyword>
<evidence type="ECO:0000256" key="3">
    <source>
        <dbReference type="ARBA" id="ARBA00023125"/>
    </source>
</evidence>
<feature type="domain" description="IclR-ED" evidence="8">
    <location>
        <begin position="72"/>
        <end position="256"/>
    </location>
</feature>
<evidence type="ECO:0000313" key="10">
    <source>
        <dbReference type="Proteomes" id="UP000664382"/>
    </source>
</evidence>
<dbReference type="FunFam" id="1.10.10.10:FF:000056">
    <property type="entry name" value="IclR family transcriptional regulator"/>
    <property type="match status" value="1"/>
</dbReference>
<dbReference type="Gene3D" id="3.30.450.40">
    <property type="match status" value="1"/>
</dbReference>
<evidence type="ECO:0000259" key="7">
    <source>
        <dbReference type="PROSITE" id="PS51077"/>
    </source>
</evidence>
<evidence type="ECO:0000256" key="1">
    <source>
        <dbReference type="ARBA" id="ARBA00022798"/>
    </source>
</evidence>
<keyword evidence="1" id="KW-0319">Glycerol metabolism</keyword>
<dbReference type="PROSITE" id="PS51077">
    <property type="entry name" value="HTH_ICLR"/>
    <property type="match status" value="1"/>
</dbReference>
<sequence>MSRNEVGPDFVEAVARGVEVLRSFGDSKRPLTLREVATSTGLARATARRVILTLEHLGYVRSEEGGYTVTPRVLELGMAHVLRSGVWAAARAHLADLVKTTNQAASIAQLDGADIIYVARVEIPKMVALSVDVGTRLPSESTALGKVLLASLSPEHLETTLALAPRSPVIPHHPIDRRMLEEQLREIRAQGWAATDEEIHPGVRSVAAPLRDGEGRVFAAINIAAISSELSHRQLIDECLPLLLRTASQISTDYAQLAAAPQFTVSPG</sequence>
<gene>
    <name evidence="9" type="ORF">J4H92_07315</name>
</gene>
<dbReference type="GO" id="GO:0045892">
    <property type="term" value="P:negative regulation of DNA-templated transcription"/>
    <property type="evidence" value="ECO:0007669"/>
    <property type="project" value="TreeGrafter"/>
</dbReference>
<accession>A0A939MIV9</accession>
<dbReference type="GO" id="GO:0003677">
    <property type="term" value="F:DNA binding"/>
    <property type="evidence" value="ECO:0007669"/>
    <property type="project" value="UniProtKB-KW"/>
</dbReference>
<dbReference type="AlphaFoldDB" id="A0A939MIV9"/>
<feature type="domain" description="HTH iclR-type" evidence="7">
    <location>
        <begin position="11"/>
        <end position="71"/>
    </location>
</feature>
<dbReference type="SMART" id="SM00346">
    <property type="entry name" value="HTH_ICLR"/>
    <property type="match status" value="1"/>
</dbReference>
<dbReference type="InterPro" id="IPR029016">
    <property type="entry name" value="GAF-like_dom_sf"/>
</dbReference>
<reference evidence="9" key="1">
    <citation type="submission" date="2021-03" db="EMBL/GenBank/DDBJ databases">
        <title>Leucobacter chromiisoli sp. nov., isolated from chromium-containing soil of chemical plant.</title>
        <authorList>
            <person name="Xu Z."/>
        </authorList>
    </citation>
    <scope>NUCLEOTIDE SEQUENCE</scope>
    <source>
        <strain evidence="9">S27</strain>
    </source>
</reference>
<dbReference type="RefSeq" id="WP_208097512.1">
    <property type="nucleotide sequence ID" value="NZ_JAGDYM010000007.1"/>
</dbReference>
<keyword evidence="4" id="KW-0804">Transcription</keyword>
<evidence type="ECO:0000256" key="6">
    <source>
        <dbReference type="ARBA" id="ARBA00070406"/>
    </source>
</evidence>
<dbReference type="InterPro" id="IPR036388">
    <property type="entry name" value="WH-like_DNA-bd_sf"/>
</dbReference>
<dbReference type="GO" id="GO:0006071">
    <property type="term" value="P:glycerol metabolic process"/>
    <property type="evidence" value="ECO:0007669"/>
    <property type="project" value="UniProtKB-KW"/>
</dbReference>
<dbReference type="InterPro" id="IPR050707">
    <property type="entry name" value="HTH_MetabolicPath_Reg"/>
</dbReference>
<evidence type="ECO:0000256" key="5">
    <source>
        <dbReference type="ARBA" id="ARBA00058938"/>
    </source>
</evidence>
<comment type="caution">
    <text evidence="9">The sequence shown here is derived from an EMBL/GenBank/DDBJ whole genome shotgun (WGS) entry which is preliminary data.</text>
</comment>
<evidence type="ECO:0000259" key="8">
    <source>
        <dbReference type="PROSITE" id="PS51078"/>
    </source>
</evidence>
<keyword evidence="2" id="KW-0805">Transcription regulation</keyword>
<protein>
    <recommendedName>
        <fullName evidence="6">Glycerol operon regulatory protein</fullName>
    </recommendedName>
</protein>
<dbReference type="Pfam" id="PF09339">
    <property type="entry name" value="HTH_IclR"/>
    <property type="match status" value="1"/>
</dbReference>
<comment type="function">
    <text evidence="5">May be an activator protein for the gylABX operon.</text>
</comment>
<evidence type="ECO:0000256" key="2">
    <source>
        <dbReference type="ARBA" id="ARBA00023015"/>
    </source>
</evidence>
<evidence type="ECO:0000313" key="9">
    <source>
        <dbReference type="EMBL" id="MBO1901758.1"/>
    </source>
</evidence>
<dbReference type="GO" id="GO:0003700">
    <property type="term" value="F:DNA-binding transcription factor activity"/>
    <property type="evidence" value="ECO:0007669"/>
    <property type="project" value="TreeGrafter"/>
</dbReference>
<proteinExistence type="predicted"/>
<dbReference type="Proteomes" id="UP000664382">
    <property type="component" value="Unassembled WGS sequence"/>
</dbReference>
<dbReference type="PANTHER" id="PTHR30136:SF34">
    <property type="entry name" value="TRANSCRIPTIONAL REGULATOR"/>
    <property type="match status" value="1"/>
</dbReference>
<dbReference type="PROSITE" id="PS51078">
    <property type="entry name" value="ICLR_ED"/>
    <property type="match status" value="1"/>
</dbReference>
<dbReference type="InterPro" id="IPR005471">
    <property type="entry name" value="Tscrpt_reg_IclR_N"/>
</dbReference>
<dbReference type="EMBL" id="JAGDYM010000007">
    <property type="protein sequence ID" value="MBO1901758.1"/>
    <property type="molecule type" value="Genomic_DNA"/>
</dbReference>
<dbReference type="SUPFAM" id="SSF46785">
    <property type="entry name" value="Winged helix' DNA-binding domain"/>
    <property type="match status" value="1"/>
</dbReference>
<dbReference type="PANTHER" id="PTHR30136">
    <property type="entry name" value="HELIX-TURN-HELIX TRANSCRIPTIONAL REGULATOR, ICLR FAMILY"/>
    <property type="match status" value="1"/>
</dbReference>
<dbReference type="SUPFAM" id="SSF55781">
    <property type="entry name" value="GAF domain-like"/>
    <property type="match status" value="1"/>
</dbReference>
<evidence type="ECO:0000256" key="4">
    <source>
        <dbReference type="ARBA" id="ARBA00023163"/>
    </source>
</evidence>
<dbReference type="Gene3D" id="1.10.10.10">
    <property type="entry name" value="Winged helix-like DNA-binding domain superfamily/Winged helix DNA-binding domain"/>
    <property type="match status" value="1"/>
</dbReference>
<organism evidence="9 10">
    <name type="scientific">Leucobacter weissii</name>
    <dbReference type="NCBI Taxonomy" id="1983706"/>
    <lineage>
        <taxon>Bacteria</taxon>
        <taxon>Bacillati</taxon>
        <taxon>Actinomycetota</taxon>
        <taxon>Actinomycetes</taxon>
        <taxon>Micrococcales</taxon>
        <taxon>Microbacteriaceae</taxon>
        <taxon>Leucobacter</taxon>
    </lineage>
</organism>
<name>A0A939MIV9_9MICO</name>
<dbReference type="InterPro" id="IPR014757">
    <property type="entry name" value="Tscrpt_reg_IclR_C"/>
</dbReference>
<dbReference type="InterPro" id="IPR036390">
    <property type="entry name" value="WH_DNA-bd_sf"/>
</dbReference>
<keyword evidence="10" id="KW-1185">Reference proteome</keyword>
<dbReference type="Pfam" id="PF01614">
    <property type="entry name" value="IclR_C"/>
    <property type="match status" value="1"/>
</dbReference>